<evidence type="ECO:0000256" key="5">
    <source>
        <dbReference type="ARBA" id="ARBA00034923"/>
    </source>
</evidence>
<dbReference type="PANTHER" id="PTHR11070:SF2">
    <property type="entry name" value="ATP-DEPENDENT DNA HELICASE SRS2"/>
    <property type="match status" value="1"/>
</dbReference>
<evidence type="ECO:0000313" key="8">
    <source>
        <dbReference type="Proteomes" id="UP000033618"/>
    </source>
</evidence>
<dbReference type="GO" id="GO:0043138">
    <property type="term" value="F:3'-5' DNA helicase activity"/>
    <property type="evidence" value="ECO:0007669"/>
    <property type="project" value="TreeGrafter"/>
</dbReference>
<comment type="caution">
    <text evidence="7">The sequence shown here is derived from an EMBL/GenBank/DDBJ whole genome shotgun (WGS) entry which is preliminary data.</text>
</comment>
<dbReference type="InterPro" id="IPR014017">
    <property type="entry name" value="DNA_helicase_UvrD-like_C"/>
</dbReference>
<proteinExistence type="predicted"/>
<sequence length="246" mass="27491">QIYEWRGAINAMAAIEAPERRLTQSFRFGSQIAILASEILRALGEKTPVRGKENLGSFVVYDPSIQPPVDAVLCRKNVTAIWELASGVVAGKKPAIRMRAAEILAYADGADSLMVGKRAFRPAAFSLFETWKEAQDYSRSVAGRDTQPIVEFIDEYGTNGLRSLVPMITPEEKADYVISTVHRAKGLEWGRVKLMNDFRFRKEDGKTALDEDELRLLYVACTRAKHVLDITEIQNELAWALINGSK</sequence>
<organism evidence="7 8">
    <name type="scientific">Robbsia andropogonis</name>
    <dbReference type="NCBI Taxonomy" id="28092"/>
    <lineage>
        <taxon>Bacteria</taxon>
        <taxon>Pseudomonadati</taxon>
        <taxon>Pseudomonadota</taxon>
        <taxon>Betaproteobacteria</taxon>
        <taxon>Burkholderiales</taxon>
        <taxon>Burkholderiaceae</taxon>
        <taxon>Robbsia</taxon>
    </lineage>
</organism>
<name>A0A0F5JSU4_9BURK</name>
<dbReference type="Gene3D" id="3.40.50.300">
    <property type="entry name" value="P-loop containing nucleotide triphosphate hydrolases"/>
    <property type="match status" value="1"/>
</dbReference>
<evidence type="ECO:0000256" key="4">
    <source>
        <dbReference type="ARBA" id="ARBA00022840"/>
    </source>
</evidence>
<gene>
    <name evidence="7" type="ORF">WM40_26650</name>
</gene>
<feature type="domain" description="UvrD-like helicase C-terminal" evidence="6">
    <location>
        <begin position="177"/>
        <end position="233"/>
    </location>
</feature>
<dbReference type="Pfam" id="PF13361">
    <property type="entry name" value="UvrD_C"/>
    <property type="match status" value="1"/>
</dbReference>
<keyword evidence="3 7" id="KW-0347">Helicase</keyword>
<evidence type="ECO:0000256" key="3">
    <source>
        <dbReference type="ARBA" id="ARBA00022806"/>
    </source>
</evidence>
<evidence type="ECO:0000256" key="2">
    <source>
        <dbReference type="ARBA" id="ARBA00022801"/>
    </source>
</evidence>
<dbReference type="GO" id="GO:0016787">
    <property type="term" value="F:hydrolase activity"/>
    <property type="evidence" value="ECO:0007669"/>
    <property type="project" value="UniProtKB-KW"/>
</dbReference>
<evidence type="ECO:0000313" key="7">
    <source>
        <dbReference type="EMBL" id="KKB60868.1"/>
    </source>
</evidence>
<keyword evidence="4" id="KW-0067">ATP-binding</keyword>
<dbReference type="PATRIC" id="fig|28092.6.peg.6302"/>
<feature type="non-terminal residue" evidence="7">
    <location>
        <position position="1"/>
    </location>
</feature>
<reference evidence="7 8" key="1">
    <citation type="submission" date="2015-03" db="EMBL/GenBank/DDBJ databases">
        <title>Draft Genome Sequence of Burkholderia andropogonis type strain ICMP2807, isolated from Sorghum bicolor.</title>
        <authorList>
            <person name="Lopes-Santos L."/>
            <person name="Castro D.B."/>
            <person name="Ottoboni L.M."/>
            <person name="Park D."/>
            <person name="Weirc B.S."/>
            <person name="Destefano S.A."/>
        </authorList>
    </citation>
    <scope>NUCLEOTIDE SEQUENCE [LARGE SCALE GENOMIC DNA]</scope>
    <source>
        <strain evidence="7 8">ICMP2807</strain>
    </source>
</reference>
<keyword evidence="2" id="KW-0378">Hydrolase</keyword>
<dbReference type="SUPFAM" id="SSF52540">
    <property type="entry name" value="P-loop containing nucleoside triphosphate hydrolases"/>
    <property type="match status" value="1"/>
</dbReference>
<dbReference type="EMBL" id="LAQU01000150">
    <property type="protein sequence ID" value="KKB60868.1"/>
    <property type="molecule type" value="Genomic_DNA"/>
</dbReference>
<accession>A0A0F5JSU4</accession>
<evidence type="ECO:0000256" key="1">
    <source>
        <dbReference type="ARBA" id="ARBA00022741"/>
    </source>
</evidence>
<dbReference type="PANTHER" id="PTHR11070">
    <property type="entry name" value="UVRD / RECB / PCRA DNA HELICASE FAMILY MEMBER"/>
    <property type="match status" value="1"/>
</dbReference>
<dbReference type="AlphaFoldDB" id="A0A0F5JSU4"/>
<evidence type="ECO:0000259" key="6">
    <source>
        <dbReference type="Pfam" id="PF13361"/>
    </source>
</evidence>
<dbReference type="RefSeq" id="WP_046154582.1">
    <property type="nucleotide sequence ID" value="NZ_LAQU01000150.1"/>
</dbReference>
<keyword evidence="1" id="KW-0547">Nucleotide-binding</keyword>
<dbReference type="InterPro" id="IPR000212">
    <property type="entry name" value="DNA_helicase_UvrD/REP"/>
</dbReference>
<dbReference type="STRING" id="28092.WM40_26650"/>
<keyword evidence="8" id="KW-1185">Reference proteome</keyword>
<dbReference type="GO" id="GO:0000725">
    <property type="term" value="P:recombinational repair"/>
    <property type="evidence" value="ECO:0007669"/>
    <property type="project" value="TreeGrafter"/>
</dbReference>
<dbReference type="Proteomes" id="UP000033618">
    <property type="component" value="Unassembled WGS sequence"/>
</dbReference>
<dbReference type="GO" id="GO:0003677">
    <property type="term" value="F:DNA binding"/>
    <property type="evidence" value="ECO:0007669"/>
    <property type="project" value="InterPro"/>
</dbReference>
<dbReference type="InterPro" id="IPR027417">
    <property type="entry name" value="P-loop_NTPase"/>
</dbReference>
<dbReference type="GO" id="GO:0005524">
    <property type="term" value="F:ATP binding"/>
    <property type="evidence" value="ECO:0007669"/>
    <property type="project" value="UniProtKB-KW"/>
</dbReference>
<protein>
    <recommendedName>
        <fullName evidence="5">DNA 3'-5' helicase II</fullName>
    </recommendedName>
</protein>